<dbReference type="InterPro" id="IPR029058">
    <property type="entry name" value="AB_hydrolase_fold"/>
</dbReference>
<dbReference type="PANTHER" id="PTHR43798">
    <property type="entry name" value="MONOACYLGLYCEROL LIPASE"/>
    <property type="match status" value="1"/>
</dbReference>
<keyword evidence="3" id="KW-1185">Reference proteome</keyword>
<dbReference type="InterPro" id="IPR000073">
    <property type="entry name" value="AB_hydrolase_1"/>
</dbReference>
<dbReference type="GO" id="GO:0047372">
    <property type="term" value="F:monoacylglycerol lipase activity"/>
    <property type="evidence" value="ECO:0007669"/>
    <property type="project" value="TreeGrafter"/>
</dbReference>
<dbReference type="PRINTS" id="PR00111">
    <property type="entry name" value="ABHYDROLASE"/>
</dbReference>
<evidence type="ECO:0000259" key="1">
    <source>
        <dbReference type="Pfam" id="PF12697"/>
    </source>
</evidence>
<dbReference type="Gene3D" id="3.40.50.1820">
    <property type="entry name" value="alpha/beta hydrolase"/>
    <property type="match status" value="1"/>
</dbReference>
<dbReference type="OrthoDB" id="3519228at2"/>
<evidence type="ECO:0000313" key="3">
    <source>
        <dbReference type="Proteomes" id="UP000295302"/>
    </source>
</evidence>
<protein>
    <submittedName>
        <fullName evidence="2">Alpha/beta hydrolase</fullName>
    </submittedName>
</protein>
<dbReference type="SUPFAM" id="SSF53474">
    <property type="entry name" value="alpha/beta-Hydrolases"/>
    <property type="match status" value="1"/>
</dbReference>
<dbReference type="Pfam" id="PF12697">
    <property type="entry name" value="Abhydrolase_6"/>
    <property type="match status" value="1"/>
</dbReference>
<dbReference type="InterPro" id="IPR050266">
    <property type="entry name" value="AB_hydrolase_sf"/>
</dbReference>
<dbReference type="InterPro" id="IPR000639">
    <property type="entry name" value="Epox_hydrolase-like"/>
</dbReference>
<sequence>MPEYFGGLAADSHGTADDRPPLVFLHGLTYDRRQWEPVLRELADIDPGRRAVAFDLPGHGGSPRRDFYRSEEVVEVVHQAVTAAGLDAPIIVGHSLGGALATVYAATHPARGVVNVDQPLLVGGFRDVLLQAEPRLRGPGWRQVWESMVAGMHVDLLPPAARELVRTATTPRPDLLLGYWAELLDTPAEELTRLRTRDMAAIRERGIPYHHVSGNPLPPAYRSWLESALPEVAVTVLPDSGHFPHLAHPAELAKILTG</sequence>
<keyword evidence="2" id="KW-0378">Hydrolase</keyword>
<dbReference type="EMBL" id="SMKQ01000042">
    <property type="protein sequence ID" value="TDD47851.1"/>
    <property type="molecule type" value="Genomic_DNA"/>
</dbReference>
<feature type="domain" description="AB hydrolase-1" evidence="1">
    <location>
        <begin position="22"/>
        <end position="254"/>
    </location>
</feature>
<organism evidence="2 3">
    <name type="scientific">Nonomuraea terrae</name>
    <dbReference type="NCBI Taxonomy" id="2530383"/>
    <lineage>
        <taxon>Bacteria</taxon>
        <taxon>Bacillati</taxon>
        <taxon>Actinomycetota</taxon>
        <taxon>Actinomycetes</taxon>
        <taxon>Streptosporangiales</taxon>
        <taxon>Streptosporangiaceae</taxon>
        <taxon>Nonomuraea</taxon>
    </lineage>
</organism>
<dbReference type="AlphaFoldDB" id="A0A4R4YRL1"/>
<proteinExistence type="predicted"/>
<dbReference type="GO" id="GO:0016020">
    <property type="term" value="C:membrane"/>
    <property type="evidence" value="ECO:0007669"/>
    <property type="project" value="TreeGrafter"/>
</dbReference>
<dbReference type="PRINTS" id="PR00412">
    <property type="entry name" value="EPOXHYDRLASE"/>
</dbReference>
<dbReference type="PANTHER" id="PTHR43798:SF33">
    <property type="entry name" value="HYDROLASE, PUTATIVE (AFU_ORTHOLOGUE AFUA_2G14860)-RELATED"/>
    <property type="match status" value="1"/>
</dbReference>
<dbReference type="Proteomes" id="UP000295302">
    <property type="component" value="Unassembled WGS sequence"/>
</dbReference>
<reference evidence="2 3" key="1">
    <citation type="submission" date="2019-03" db="EMBL/GenBank/DDBJ databases">
        <title>Draft genome sequences of novel Actinobacteria.</title>
        <authorList>
            <person name="Sahin N."/>
            <person name="Ay H."/>
            <person name="Saygin H."/>
        </authorList>
    </citation>
    <scope>NUCLEOTIDE SEQUENCE [LARGE SCALE GENOMIC DNA]</scope>
    <source>
        <strain evidence="2 3">CH32</strain>
    </source>
</reference>
<accession>A0A4R4YRL1</accession>
<dbReference type="GO" id="GO:0046464">
    <property type="term" value="P:acylglycerol catabolic process"/>
    <property type="evidence" value="ECO:0007669"/>
    <property type="project" value="TreeGrafter"/>
</dbReference>
<name>A0A4R4YRL1_9ACTN</name>
<evidence type="ECO:0000313" key="2">
    <source>
        <dbReference type="EMBL" id="TDD47851.1"/>
    </source>
</evidence>
<comment type="caution">
    <text evidence="2">The sequence shown here is derived from an EMBL/GenBank/DDBJ whole genome shotgun (WGS) entry which is preliminary data.</text>
</comment>
<gene>
    <name evidence="2" type="ORF">E1286_16455</name>
</gene>